<proteinExistence type="predicted"/>
<name>A0A0D2KG73_HYPSF</name>
<keyword evidence="3" id="KW-1185">Reference proteome</keyword>
<evidence type="ECO:0000313" key="2">
    <source>
        <dbReference type="EMBL" id="KJA13522.1"/>
    </source>
</evidence>
<protein>
    <submittedName>
        <fullName evidence="2">Uncharacterized protein</fullName>
    </submittedName>
</protein>
<dbReference type="EMBL" id="KN817734">
    <property type="protein sequence ID" value="KJA13522.1"/>
    <property type="molecule type" value="Genomic_DNA"/>
</dbReference>
<evidence type="ECO:0000313" key="3">
    <source>
        <dbReference type="Proteomes" id="UP000054270"/>
    </source>
</evidence>
<feature type="region of interest" description="Disordered" evidence="1">
    <location>
        <begin position="62"/>
        <end position="134"/>
    </location>
</feature>
<accession>A0A0D2KG73</accession>
<sequence>MNTPPRIALPFPAPTTCTVITQNTKKRLPFHPPLPQLYSTHLRHSQKTGCLFCTSVPSAPVLTRRRDPDPHIPSPHEYPAVPGSHGMLSTRPHFTSRPPMSPLLHYSRTRSRSPRFDPAPDTRPSPPPQVSHLA</sequence>
<reference evidence="3" key="1">
    <citation type="submission" date="2014-04" db="EMBL/GenBank/DDBJ databases">
        <title>Evolutionary Origins and Diversification of the Mycorrhizal Mutualists.</title>
        <authorList>
            <consortium name="DOE Joint Genome Institute"/>
            <consortium name="Mycorrhizal Genomics Consortium"/>
            <person name="Kohler A."/>
            <person name="Kuo A."/>
            <person name="Nagy L.G."/>
            <person name="Floudas D."/>
            <person name="Copeland A."/>
            <person name="Barry K.W."/>
            <person name="Cichocki N."/>
            <person name="Veneault-Fourrey C."/>
            <person name="LaButti K."/>
            <person name="Lindquist E.A."/>
            <person name="Lipzen A."/>
            <person name="Lundell T."/>
            <person name="Morin E."/>
            <person name="Murat C."/>
            <person name="Riley R."/>
            <person name="Ohm R."/>
            <person name="Sun H."/>
            <person name="Tunlid A."/>
            <person name="Henrissat B."/>
            <person name="Grigoriev I.V."/>
            <person name="Hibbett D.S."/>
            <person name="Martin F."/>
        </authorList>
    </citation>
    <scope>NUCLEOTIDE SEQUENCE [LARGE SCALE GENOMIC DNA]</scope>
    <source>
        <strain evidence="3">FD-334 SS-4</strain>
    </source>
</reference>
<dbReference type="AlphaFoldDB" id="A0A0D2KG73"/>
<feature type="compositionally biased region" description="Pro residues" evidence="1">
    <location>
        <begin position="121"/>
        <end position="134"/>
    </location>
</feature>
<organism evidence="2 3">
    <name type="scientific">Hypholoma sublateritium (strain FD-334 SS-4)</name>
    <dbReference type="NCBI Taxonomy" id="945553"/>
    <lineage>
        <taxon>Eukaryota</taxon>
        <taxon>Fungi</taxon>
        <taxon>Dikarya</taxon>
        <taxon>Basidiomycota</taxon>
        <taxon>Agaricomycotina</taxon>
        <taxon>Agaricomycetes</taxon>
        <taxon>Agaricomycetidae</taxon>
        <taxon>Agaricales</taxon>
        <taxon>Agaricineae</taxon>
        <taxon>Strophariaceae</taxon>
        <taxon>Hypholoma</taxon>
    </lineage>
</organism>
<gene>
    <name evidence="2" type="ORF">HYPSUDRAFT_209471</name>
</gene>
<evidence type="ECO:0000256" key="1">
    <source>
        <dbReference type="SAM" id="MobiDB-lite"/>
    </source>
</evidence>
<dbReference type="Proteomes" id="UP000054270">
    <property type="component" value="Unassembled WGS sequence"/>
</dbReference>